<feature type="compositionally biased region" description="Basic and acidic residues" evidence="5">
    <location>
        <begin position="39"/>
        <end position="48"/>
    </location>
</feature>
<dbReference type="InterPro" id="IPR011545">
    <property type="entry name" value="DEAD/DEAH_box_helicase_dom"/>
</dbReference>
<evidence type="ECO:0000256" key="2">
    <source>
        <dbReference type="ARBA" id="ARBA00022801"/>
    </source>
</evidence>
<feature type="compositionally biased region" description="Basic and acidic residues" evidence="5">
    <location>
        <begin position="15"/>
        <end position="31"/>
    </location>
</feature>
<dbReference type="SUPFAM" id="SSF52540">
    <property type="entry name" value="P-loop containing nucleoside triphosphate hydrolases"/>
    <property type="match status" value="1"/>
</dbReference>
<reference evidence="7" key="1">
    <citation type="submission" date="2021-02" db="EMBL/GenBank/DDBJ databases">
        <authorList>
            <person name="Dougan E. K."/>
            <person name="Rhodes N."/>
            <person name="Thang M."/>
            <person name="Chan C."/>
        </authorList>
    </citation>
    <scope>NUCLEOTIDE SEQUENCE</scope>
</reference>
<dbReference type="PANTHER" id="PTHR18934">
    <property type="entry name" value="ATP-DEPENDENT RNA HELICASE"/>
    <property type="match status" value="1"/>
</dbReference>
<evidence type="ECO:0000256" key="3">
    <source>
        <dbReference type="ARBA" id="ARBA00022806"/>
    </source>
</evidence>
<dbReference type="CDD" id="cd17917">
    <property type="entry name" value="DEXHc_RHA-like"/>
    <property type="match status" value="1"/>
</dbReference>
<comment type="caution">
    <text evidence="7">The sequence shown here is derived from an EMBL/GenBank/DDBJ whole genome shotgun (WGS) entry which is preliminary data.</text>
</comment>
<evidence type="ECO:0000256" key="5">
    <source>
        <dbReference type="SAM" id="MobiDB-lite"/>
    </source>
</evidence>
<dbReference type="Proteomes" id="UP000601435">
    <property type="component" value="Unassembled WGS sequence"/>
</dbReference>
<evidence type="ECO:0000313" key="7">
    <source>
        <dbReference type="EMBL" id="CAE7943181.1"/>
    </source>
</evidence>
<evidence type="ECO:0000256" key="1">
    <source>
        <dbReference type="ARBA" id="ARBA00022741"/>
    </source>
</evidence>
<dbReference type="OrthoDB" id="410379at2759"/>
<keyword evidence="8" id="KW-1185">Reference proteome</keyword>
<keyword evidence="3" id="KW-0347">Helicase</keyword>
<keyword evidence="4" id="KW-0067">ATP-binding</keyword>
<feature type="region of interest" description="Disordered" evidence="5">
    <location>
        <begin position="1"/>
        <end position="48"/>
    </location>
</feature>
<dbReference type="Pfam" id="PF00270">
    <property type="entry name" value="DEAD"/>
    <property type="match status" value="1"/>
</dbReference>
<organism evidence="7 8">
    <name type="scientific">Symbiodinium necroappetens</name>
    <dbReference type="NCBI Taxonomy" id="1628268"/>
    <lineage>
        <taxon>Eukaryota</taxon>
        <taxon>Sar</taxon>
        <taxon>Alveolata</taxon>
        <taxon>Dinophyceae</taxon>
        <taxon>Suessiales</taxon>
        <taxon>Symbiodiniaceae</taxon>
        <taxon>Symbiodinium</taxon>
    </lineage>
</organism>
<name>A0A813CEM1_9DINO</name>
<dbReference type="InterPro" id="IPR014001">
    <property type="entry name" value="Helicase_ATP-bd"/>
</dbReference>
<dbReference type="GO" id="GO:0004386">
    <property type="term" value="F:helicase activity"/>
    <property type="evidence" value="ECO:0007669"/>
    <property type="project" value="UniProtKB-KW"/>
</dbReference>
<dbReference type="AlphaFoldDB" id="A0A813CEM1"/>
<dbReference type="Gene3D" id="3.40.50.300">
    <property type="entry name" value="P-loop containing nucleotide triphosphate hydrolases"/>
    <property type="match status" value="1"/>
</dbReference>
<dbReference type="SMART" id="SM00487">
    <property type="entry name" value="DEXDc"/>
    <property type="match status" value="1"/>
</dbReference>
<gene>
    <name evidence="7" type="ORF">SNEC2469_LOCUS34947</name>
</gene>
<dbReference type="EMBL" id="CAJNJA010098828">
    <property type="protein sequence ID" value="CAE7943181.1"/>
    <property type="molecule type" value="Genomic_DNA"/>
</dbReference>
<evidence type="ECO:0000259" key="6">
    <source>
        <dbReference type="PROSITE" id="PS51192"/>
    </source>
</evidence>
<evidence type="ECO:0000256" key="4">
    <source>
        <dbReference type="ARBA" id="ARBA00022840"/>
    </source>
</evidence>
<proteinExistence type="predicted"/>
<keyword evidence="2" id="KW-0378">Hydrolase</keyword>
<accession>A0A813CEM1</accession>
<dbReference type="GO" id="GO:0003723">
    <property type="term" value="F:RNA binding"/>
    <property type="evidence" value="ECO:0007669"/>
    <property type="project" value="TreeGrafter"/>
</dbReference>
<protein>
    <recommendedName>
        <fullName evidence="6">Helicase ATP-binding domain-containing protein</fullName>
    </recommendedName>
</protein>
<keyword evidence="1" id="KW-0547">Nucleotide-binding</keyword>
<feature type="non-terminal residue" evidence="7">
    <location>
        <position position="199"/>
    </location>
</feature>
<dbReference type="PROSITE" id="PS51192">
    <property type="entry name" value="HELICASE_ATP_BIND_1"/>
    <property type="match status" value="1"/>
</dbReference>
<feature type="domain" description="Helicase ATP-binding" evidence="6">
    <location>
        <begin position="65"/>
        <end position="188"/>
    </location>
</feature>
<dbReference type="GO" id="GO:0005524">
    <property type="term" value="F:ATP binding"/>
    <property type="evidence" value="ECO:0007669"/>
    <property type="project" value="UniProtKB-KW"/>
</dbReference>
<evidence type="ECO:0000313" key="8">
    <source>
        <dbReference type="Proteomes" id="UP000601435"/>
    </source>
</evidence>
<dbReference type="PANTHER" id="PTHR18934:SF99">
    <property type="entry name" value="ATP-DEPENDENT RNA HELICASE DHX37-RELATED"/>
    <property type="match status" value="1"/>
</dbReference>
<dbReference type="GO" id="GO:0016787">
    <property type="term" value="F:hydrolase activity"/>
    <property type="evidence" value="ECO:0007669"/>
    <property type="project" value="UniProtKB-KW"/>
</dbReference>
<dbReference type="InterPro" id="IPR027417">
    <property type="entry name" value="P-loop_NTPase"/>
</dbReference>
<sequence length="199" mass="22336">MQEDETQLTDSLVDEDLRAAHEQRQERDELAAAKSSAKTHSEAAHERNQSLSVDLPIDALREEILQAVRAERVTILVGATGCGKSTRLPQFWMDEPGAKVLVTQPRRVAAVEIARRVSSERGERIGQNVGYRISGETVRGSGKLQFATIGYVLTWFLAKPEHFGSFTHVVIDEVHERAADMEMFLLLTKLLMYFFKGPK</sequence>